<dbReference type="RefSeq" id="WP_143183954.1">
    <property type="nucleotide sequence ID" value="NZ_FQYR01000004.1"/>
</dbReference>
<dbReference type="STRING" id="1123071.SAMN02745181_2356"/>
<dbReference type="AlphaFoldDB" id="A0A1M6LCC2"/>
<organism evidence="2 3">
    <name type="scientific">Rubritalea squalenifaciens DSM 18772</name>
    <dbReference type="NCBI Taxonomy" id="1123071"/>
    <lineage>
        <taxon>Bacteria</taxon>
        <taxon>Pseudomonadati</taxon>
        <taxon>Verrucomicrobiota</taxon>
        <taxon>Verrucomicrobiia</taxon>
        <taxon>Verrucomicrobiales</taxon>
        <taxon>Rubritaleaceae</taxon>
        <taxon>Rubritalea</taxon>
    </lineage>
</organism>
<accession>A0A1M6LCC2</accession>
<evidence type="ECO:0008006" key="4">
    <source>
        <dbReference type="Google" id="ProtNLM"/>
    </source>
</evidence>
<feature type="transmembrane region" description="Helical" evidence="1">
    <location>
        <begin position="112"/>
        <end position="131"/>
    </location>
</feature>
<feature type="transmembrane region" description="Helical" evidence="1">
    <location>
        <begin position="33"/>
        <end position="63"/>
    </location>
</feature>
<reference evidence="2 3" key="1">
    <citation type="submission" date="2016-11" db="EMBL/GenBank/DDBJ databases">
        <authorList>
            <person name="Jaros S."/>
            <person name="Januszkiewicz K."/>
            <person name="Wedrychowicz H."/>
        </authorList>
    </citation>
    <scope>NUCLEOTIDE SEQUENCE [LARGE SCALE GENOMIC DNA]</scope>
    <source>
        <strain evidence="2 3">DSM 18772</strain>
    </source>
</reference>
<evidence type="ECO:0000313" key="2">
    <source>
        <dbReference type="EMBL" id="SHJ68814.1"/>
    </source>
</evidence>
<dbReference type="Proteomes" id="UP000184510">
    <property type="component" value="Unassembled WGS sequence"/>
</dbReference>
<keyword evidence="1" id="KW-0812">Transmembrane</keyword>
<name>A0A1M6LCC2_9BACT</name>
<keyword evidence="1" id="KW-0472">Membrane</keyword>
<dbReference type="EMBL" id="FQYR01000004">
    <property type="protein sequence ID" value="SHJ68814.1"/>
    <property type="molecule type" value="Genomic_DNA"/>
</dbReference>
<evidence type="ECO:0000256" key="1">
    <source>
        <dbReference type="SAM" id="Phobius"/>
    </source>
</evidence>
<feature type="transmembrane region" description="Helical" evidence="1">
    <location>
        <begin position="151"/>
        <end position="172"/>
    </location>
</feature>
<protein>
    <recommendedName>
        <fullName evidence="4">Rod shape-determining protein MreD</fullName>
    </recommendedName>
</protein>
<gene>
    <name evidence="2" type="ORF">SAMN02745181_2356</name>
</gene>
<dbReference type="InParanoid" id="A0A1M6LCC2"/>
<keyword evidence="1" id="KW-1133">Transmembrane helix</keyword>
<proteinExistence type="predicted"/>
<sequence length="201" mass="22834">MIRYHLSILFLVLAACILQQFLPAITALYDARILLLPLVFLCCAVTVSFSPMLVLAFICGFLWDAQNSLGPHGGDPEIYKTPVDTIHFGYSIILYGLMGVLMQGIQPLFRRGIWQVSAILTGIAIFLYLLAEYLLINFIRGEFIFPARVFYQIWITAALTMICSPFVFALLFKLAKAFNHVISYDGLKRRYFKSDPYTLDI</sequence>
<keyword evidence="3" id="KW-1185">Reference proteome</keyword>
<evidence type="ECO:0000313" key="3">
    <source>
        <dbReference type="Proteomes" id="UP000184510"/>
    </source>
</evidence>
<dbReference type="PROSITE" id="PS51257">
    <property type="entry name" value="PROKAR_LIPOPROTEIN"/>
    <property type="match status" value="1"/>
</dbReference>
<dbReference type="OrthoDB" id="190655at2"/>